<keyword evidence="2" id="KW-0233">DNA recombination</keyword>
<proteinExistence type="predicted"/>
<dbReference type="InterPro" id="IPR013762">
    <property type="entry name" value="Integrase-like_cat_sf"/>
</dbReference>
<evidence type="ECO:0000256" key="3">
    <source>
        <dbReference type="PROSITE-ProRule" id="PRU01248"/>
    </source>
</evidence>
<evidence type="ECO:0000256" key="1">
    <source>
        <dbReference type="ARBA" id="ARBA00023125"/>
    </source>
</evidence>
<protein>
    <submittedName>
        <fullName evidence="5">Site-specific integrase</fullName>
    </submittedName>
</protein>
<dbReference type="Pfam" id="PF02899">
    <property type="entry name" value="Phage_int_SAM_1"/>
    <property type="match status" value="1"/>
</dbReference>
<evidence type="ECO:0000256" key="2">
    <source>
        <dbReference type="ARBA" id="ARBA00023172"/>
    </source>
</evidence>
<dbReference type="InterPro" id="IPR011010">
    <property type="entry name" value="DNA_brk_join_enz"/>
</dbReference>
<sequence>MEQWRLCWVGDGGTPKPVAGSLLSGWEDLAERERALGFKERQPILISPLGRVDPRISRIFRRSKFAAKSAGTQETYVPDLRLFFTYLWQRGLNWDEATADDLADWEEWRLRGEGNPRTIEGAKWGRELAALRLFYKMAVDNGYMTVSPVQTRAAVLPDGEVVEVADLAPTDVRSTNVKWLTGHAYRQFRDVGLGGMLPNGLEDPSWRGRNDGRDMAYADVVYSSGMRRREAGTLLTAELPVLGDSRYYSGTVAKATAKRARRMFYVAHAPLRSLETYRLTTRAQAVRRAQQRGKYERIDGIRVIEEVTRQGVVRWSERGGGLREAYLDKLTDRHRLLMFVRGPGGLEPAMVWLTETGMPLRYRGWSKTFERASKRCKTLGLGVWATPHMLRHSMALRVLMALHRALDRRLGLTPAERRHYEETYGTVWSMVKDLLGHVSEETTREIYLEPLRGLQIETLLDDEDNPANEALLAKLAARTGLILDAA</sequence>
<accession>A0ABD7CU64</accession>
<dbReference type="InterPro" id="IPR044068">
    <property type="entry name" value="CB"/>
</dbReference>
<dbReference type="InterPro" id="IPR050090">
    <property type="entry name" value="Tyrosine_recombinase_XerCD"/>
</dbReference>
<evidence type="ECO:0000259" key="4">
    <source>
        <dbReference type="PROSITE" id="PS51900"/>
    </source>
</evidence>
<organism evidence="5 6">
    <name type="scientific">Streptomyces californicus</name>
    <dbReference type="NCBI Taxonomy" id="67351"/>
    <lineage>
        <taxon>Bacteria</taxon>
        <taxon>Bacillati</taxon>
        <taxon>Actinomycetota</taxon>
        <taxon>Actinomycetes</taxon>
        <taxon>Kitasatosporales</taxon>
        <taxon>Streptomycetaceae</taxon>
        <taxon>Streptomyces</taxon>
    </lineage>
</organism>
<reference evidence="5 6" key="1">
    <citation type="submission" date="2021-02" db="EMBL/GenBank/DDBJ databases">
        <title>FDA dAtabase for Regulatory Grade micrObial Sequences (FDA-ARGOS): Supporting development and validation of Infectious Disease Dx tests.</title>
        <authorList>
            <person name="Sproer C."/>
            <person name="Gronow S."/>
            <person name="Severitt S."/>
            <person name="Schroder I."/>
            <person name="Tallon L."/>
            <person name="Sadzewicz L."/>
            <person name="Zhao X."/>
            <person name="Boylan J."/>
            <person name="Ott S."/>
            <person name="Bowen H."/>
            <person name="Vavikolanu K."/>
            <person name="Mehta A."/>
            <person name="Aluvathingal J."/>
            <person name="Nadendla S."/>
            <person name="Lowell S."/>
            <person name="Myers T."/>
            <person name="Yan Y."/>
            <person name="Sichtig H."/>
        </authorList>
    </citation>
    <scope>NUCLEOTIDE SEQUENCE [LARGE SCALE GENOMIC DNA]</scope>
    <source>
        <strain evidence="5 6">FDAARGOS_1212</strain>
    </source>
</reference>
<keyword evidence="1 3" id="KW-0238">DNA-binding</keyword>
<dbReference type="InterPro" id="IPR004107">
    <property type="entry name" value="Integrase_SAM-like_N"/>
</dbReference>
<dbReference type="Gene3D" id="1.10.443.10">
    <property type="entry name" value="Intergrase catalytic core"/>
    <property type="match status" value="1"/>
</dbReference>
<dbReference type="SUPFAM" id="SSF56349">
    <property type="entry name" value="DNA breaking-rejoining enzymes"/>
    <property type="match status" value="1"/>
</dbReference>
<dbReference type="AlphaFoldDB" id="A0ABD7CU64"/>
<dbReference type="InterPro" id="IPR010998">
    <property type="entry name" value="Integrase_recombinase_N"/>
</dbReference>
<dbReference type="Gene3D" id="1.10.150.130">
    <property type="match status" value="1"/>
</dbReference>
<evidence type="ECO:0000313" key="6">
    <source>
        <dbReference type="Proteomes" id="UP000623926"/>
    </source>
</evidence>
<dbReference type="Proteomes" id="UP000623926">
    <property type="component" value="Chromosome"/>
</dbReference>
<feature type="domain" description="Core-binding (CB)" evidence="4">
    <location>
        <begin position="51"/>
        <end position="139"/>
    </location>
</feature>
<evidence type="ECO:0000313" key="5">
    <source>
        <dbReference type="EMBL" id="QRV33958.1"/>
    </source>
</evidence>
<dbReference type="PROSITE" id="PS51900">
    <property type="entry name" value="CB"/>
    <property type="match status" value="1"/>
</dbReference>
<dbReference type="PANTHER" id="PTHR30349">
    <property type="entry name" value="PHAGE INTEGRASE-RELATED"/>
    <property type="match status" value="1"/>
</dbReference>
<dbReference type="EMBL" id="CP070245">
    <property type="protein sequence ID" value="QRV33958.1"/>
    <property type="molecule type" value="Genomic_DNA"/>
</dbReference>
<dbReference type="RefSeq" id="WP_050509688.1">
    <property type="nucleotide sequence ID" value="NZ_CP070245.1"/>
</dbReference>
<dbReference type="GO" id="GO:0006310">
    <property type="term" value="P:DNA recombination"/>
    <property type="evidence" value="ECO:0007669"/>
    <property type="project" value="UniProtKB-KW"/>
</dbReference>
<dbReference type="PANTHER" id="PTHR30349:SF64">
    <property type="entry name" value="PROPHAGE INTEGRASE INTD-RELATED"/>
    <property type="match status" value="1"/>
</dbReference>
<dbReference type="GO" id="GO:0003677">
    <property type="term" value="F:DNA binding"/>
    <property type="evidence" value="ECO:0007669"/>
    <property type="project" value="UniProtKB-UniRule"/>
</dbReference>
<name>A0ABD7CU64_9ACTN</name>
<dbReference type="SUPFAM" id="SSF47823">
    <property type="entry name" value="lambda integrase-like, N-terminal domain"/>
    <property type="match status" value="1"/>
</dbReference>
<gene>
    <name evidence="5" type="ORF">I6J42_07680</name>
</gene>